<organism evidence="4 5">
    <name type="scientific">Lacihabitans lacunae</name>
    <dbReference type="NCBI Taxonomy" id="1028214"/>
    <lineage>
        <taxon>Bacteria</taxon>
        <taxon>Pseudomonadati</taxon>
        <taxon>Bacteroidota</taxon>
        <taxon>Cytophagia</taxon>
        <taxon>Cytophagales</taxon>
        <taxon>Leadbetterellaceae</taxon>
        <taxon>Lacihabitans</taxon>
    </lineage>
</organism>
<evidence type="ECO:0000259" key="3">
    <source>
        <dbReference type="PROSITE" id="PS50222"/>
    </source>
</evidence>
<name>A0ABV7Z1F1_9BACT</name>
<keyword evidence="2" id="KW-0732">Signal</keyword>
<dbReference type="PROSITE" id="PS00018">
    <property type="entry name" value="EF_HAND_1"/>
    <property type="match status" value="1"/>
</dbReference>
<reference evidence="5" key="1">
    <citation type="journal article" date="2019" name="Int. J. Syst. Evol. Microbiol.">
        <title>The Global Catalogue of Microorganisms (GCM) 10K type strain sequencing project: providing services to taxonomists for standard genome sequencing and annotation.</title>
        <authorList>
            <consortium name="The Broad Institute Genomics Platform"/>
            <consortium name="The Broad Institute Genome Sequencing Center for Infectious Disease"/>
            <person name="Wu L."/>
            <person name="Ma J."/>
        </authorList>
    </citation>
    <scope>NUCLEOTIDE SEQUENCE [LARGE SCALE GENOMIC DNA]</scope>
    <source>
        <strain evidence="5">CECT 7956</strain>
    </source>
</reference>
<evidence type="ECO:0000256" key="1">
    <source>
        <dbReference type="SAM" id="MobiDB-lite"/>
    </source>
</evidence>
<feature type="signal peptide" evidence="2">
    <location>
        <begin position="1"/>
        <end position="20"/>
    </location>
</feature>
<dbReference type="Gene3D" id="1.10.238.10">
    <property type="entry name" value="EF-hand"/>
    <property type="match status" value="1"/>
</dbReference>
<keyword evidence="5" id="KW-1185">Reference proteome</keyword>
<feature type="domain" description="EF-hand" evidence="3">
    <location>
        <begin position="69"/>
        <end position="104"/>
    </location>
</feature>
<evidence type="ECO:0000256" key="2">
    <source>
        <dbReference type="SAM" id="SignalP"/>
    </source>
</evidence>
<dbReference type="InterPro" id="IPR011992">
    <property type="entry name" value="EF-hand-dom_pair"/>
</dbReference>
<accession>A0ABV7Z1F1</accession>
<dbReference type="EMBL" id="JBHRYQ010000001">
    <property type="protein sequence ID" value="MFC3812152.1"/>
    <property type="molecule type" value="Genomic_DNA"/>
</dbReference>
<dbReference type="PROSITE" id="PS50222">
    <property type="entry name" value="EF_HAND_2"/>
    <property type="match status" value="1"/>
</dbReference>
<feature type="compositionally biased region" description="Basic and acidic residues" evidence="1">
    <location>
        <begin position="34"/>
        <end position="78"/>
    </location>
</feature>
<dbReference type="Proteomes" id="UP001595616">
    <property type="component" value="Unassembled WGS sequence"/>
</dbReference>
<dbReference type="InterPro" id="IPR018247">
    <property type="entry name" value="EF_Hand_1_Ca_BS"/>
</dbReference>
<evidence type="ECO:0000313" key="4">
    <source>
        <dbReference type="EMBL" id="MFC3812152.1"/>
    </source>
</evidence>
<dbReference type="RefSeq" id="WP_379839018.1">
    <property type="nucleotide sequence ID" value="NZ_JBHRYQ010000001.1"/>
</dbReference>
<dbReference type="Pfam" id="PF13202">
    <property type="entry name" value="EF-hand_5"/>
    <property type="match status" value="2"/>
</dbReference>
<evidence type="ECO:0000313" key="5">
    <source>
        <dbReference type="Proteomes" id="UP001595616"/>
    </source>
</evidence>
<comment type="caution">
    <text evidence="4">The sequence shown here is derived from an EMBL/GenBank/DDBJ whole genome shotgun (WGS) entry which is preliminary data.</text>
</comment>
<proteinExistence type="predicted"/>
<dbReference type="PROSITE" id="PS51257">
    <property type="entry name" value="PROKAR_LIPOPROTEIN"/>
    <property type="match status" value="1"/>
</dbReference>
<dbReference type="SUPFAM" id="SSF47473">
    <property type="entry name" value="EF-hand"/>
    <property type="match status" value="1"/>
</dbReference>
<feature type="region of interest" description="Disordered" evidence="1">
    <location>
        <begin position="27"/>
        <end position="78"/>
    </location>
</feature>
<dbReference type="InterPro" id="IPR002048">
    <property type="entry name" value="EF_hand_dom"/>
</dbReference>
<protein>
    <recommendedName>
        <fullName evidence="3">EF-hand domain-containing protein</fullName>
    </recommendedName>
</protein>
<feature type="chain" id="PRO_5047342166" description="EF-hand domain-containing protein" evidence="2">
    <location>
        <begin position="21"/>
        <end position="106"/>
    </location>
</feature>
<sequence>MLKNSLKIAAAICLSVIAFACTSTKTIAQNQEPSHQKREGKPPQGEKPKFADLLTKMDKDKNGKLSKSEIEGPLKNDFEKIDANKDGFITEAELKKAGPPNPPRGN</sequence>
<gene>
    <name evidence="4" type="ORF">ACFOOI_15940</name>
</gene>